<dbReference type="GO" id="GO:0031176">
    <property type="term" value="F:endo-1,4-beta-xylanase activity"/>
    <property type="evidence" value="ECO:0007669"/>
    <property type="project" value="UniProtKB-EC"/>
</dbReference>
<dbReference type="Pfam" id="PF00331">
    <property type="entry name" value="Glyco_hydro_10"/>
    <property type="match status" value="1"/>
</dbReference>
<comment type="caution">
    <text evidence="9">The sequence shown here is derived from an EMBL/GenBank/DDBJ whole genome shotgun (WGS) entry which is preliminary data.</text>
</comment>
<dbReference type="RefSeq" id="WP_188954338.1">
    <property type="nucleotide sequence ID" value="NZ_BMIB01000003.1"/>
</dbReference>
<sequence>MTTRYSLVTASLLSLTLAGCAGSKKAQNANNQPALREVFKKDFAIGTALNNRQVAERDTAAARLVPQQFDAATPENMMKAALMHPEWNRYYFDEADKLVAYAQKHNIKVNAHTLIWHSQLPAFMRHMNSADSVRQFMRDHITTVAGRYDGKVYSWDVVNEALNEDGTMRKSVFQQKLGDDFVVEAFKLAQQAAPHTRLYYNDYNIEQPAKRAGAIALIKKIQAAGVRIDGVGIQGHWSVEHLPLDQIEKSIQEFGALGIEVMFTELDLSVLPSPRGIVGADVNQSATYNDKINPYREGLPDSMQNKLADSYDALFRLFLQYKNKVTRVTFWGVDDGQSWLNDFPVRGRTNYPLLFDRKLQPKPAFYRVIDTKKHTAIHH</sequence>
<dbReference type="PRINTS" id="PR00134">
    <property type="entry name" value="GLHYDRLASE10"/>
</dbReference>
<comment type="similarity">
    <text evidence="6">Belongs to the glycosyl hydrolase 10 (cellulase F) family.</text>
</comment>
<keyword evidence="1 6" id="KW-0378">Hydrolase</keyword>
<proteinExistence type="inferred from homology"/>
<accession>A0A917MYY8</accession>
<gene>
    <name evidence="9" type="primary">xynA</name>
    <name evidence="9" type="ORF">GCM10011379_33680</name>
</gene>
<dbReference type="InterPro" id="IPR031158">
    <property type="entry name" value="GH10_AS"/>
</dbReference>
<dbReference type="EC" id="3.2.1.8" evidence="6"/>
<evidence type="ECO:0000256" key="5">
    <source>
        <dbReference type="PROSITE-ProRule" id="PRU10061"/>
    </source>
</evidence>
<reference evidence="9" key="1">
    <citation type="journal article" date="2014" name="Int. J. Syst. Evol. Microbiol.">
        <title>Complete genome sequence of Corynebacterium casei LMG S-19264T (=DSM 44701T), isolated from a smear-ripened cheese.</title>
        <authorList>
            <consortium name="US DOE Joint Genome Institute (JGI-PGF)"/>
            <person name="Walter F."/>
            <person name="Albersmeier A."/>
            <person name="Kalinowski J."/>
            <person name="Ruckert C."/>
        </authorList>
    </citation>
    <scope>NUCLEOTIDE SEQUENCE</scope>
    <source>
        <strain evidence="9">CGMCC 1.15290</strain>
    </source>
</reference>
<evidence type="ECO:0000256" key="4">
    <source>
        <dbReference type="ARBA" id="ARBA00023326"/>
    </source>
</evidence>
<reference evidence="9" key="2">
    <citation type="submission" date="2020-09" db="EMBL/GenBank/DDBJ databases">
        <authorList>
            <person name="Sun Q."/>
            <person name="Zhou Y."/>
        </authorList>
    </citation>
    <scope>NUCLEOTIDE SEQUENCE</scope>
    <source>
        <strain evidence="9">CGMCC 1.15290</strain>
    </source>
</reference>
<dbReference type="Gene3D" id="3.20.20.80">
    <property type="entry name" value="Glycosidases"/>
    <property type="match status" value="1"/>
</dbReference>
<organism evidence="9 10">
    <name type="scientific">Filimonas zeae</name>
    <dbReference type="NCBI Taxonomy" id="1737353"/>
    <lineage>
        <taxon>Bacteria</taxon>
        <taxon>Pseudomonadati</taxon>
        <taxon>Bacteroidota</taxon>
        <taxon>Chitinophagia</taxon>
        <taxon>Chitinophagales</taxon>
        <taxon>Chitinophagaceae</taxon>
        <taxon>Filimonas</taxon>
    </lineage>
</organism>
<dbReference type="InterPro" id="IPR044846">
    <property type="entry name" value="GH10"/>
</dbReference>
<evidence type="ECO:0000256" key="1">
    <source>
        <dbReference type="ARBA" id="ARBA00022801"/>
    </source>
</evidence>
<evidence type="ECO:0000256" key="7">
    <source>
        <dbReference type="SAM" id="SignalP"/>
    </source>
</evidence>
<dbReference type="PANTHER" id="PTHR31490:SF90">
    <property type="entry name" value="ENDO-1,4-BETA-XYLANASE A"/>
    <property type="match status" value="1"/>
</dbReference>
<dbReference type="InterPro" id="IPR001000">
    <property type="entry name" value="GH10_dom"/>
</dbReference>
<evidence type="ECO:0000313" key="10">
    <source>
        <dbReference type="Proteomes" id="UP000627292"/>
    </source>
</evidence>
<dbReference type="GO" id="GO:0000272">
    <property type="term" value="P:polysaccharide catabolic process"/>
    <property type="evidence" value="ECO:0007669"/>
    <property type="project" value="UniProtKB-KW"/>
</dbReference>
<dbReference type="PROSITE" id="PS51760">
    <property type="entry name" value="GH10_2"/>
    <property type="match status" value="1"/>
</dbReference>
<dbReference type="AlphaFoldDB" id="A0A917MYY8"/>
<feature type="signal peptide" evidence="7">
    <location>
        <begin position="1"/>
        <end position="21"/>
    </location>
</feature>
<evidence type="ECO:0000256" key="3">
    <source>
        <dbReference type="ARBA" id="ARBA00023295"/>
    </source>
</evidence>
<dbReference type="SUPFAM" id="SSF51445">
    <property type="entry name" value="(Trans)glycosidases"/>
    <property type="match status" value="1"/>
</dbReference>
<dbReference type="PANTHER" id="PTHR31490">
    <property type="entry name" value="GLYCOSYL HYDROLASE"/>
    <property type="match status" value="1"/>
</dbReference>
<dbReference type="Proteomes" id="UP000627292">
    <property type="component" value="Unassembled WGS sequence"/>
</dbReference>
<dbReference type="SMART" id="SM00633">
    <property type="entry name" value="Glyco_10"/>
    <property type="match status" value="1"/>
</dbReference>
<comment type="catalytic activity">
    <reaction evidence="6">
        <text>Endohydrolysis of (1-&gt;4)-beta-D-xylosidic linkages in xylans.</text>
        <dbReference type="EC" id="3.2.1.8"/>
    </reaction>
</comment>
<dbReference type="EMBL" id="BMIB01000003">
    <property type="protein sequence ID" value="GGH72827.1"/>
    <property type="molecule type" value="Genomic_DNA"/>
</dbReference>
<protein>
    <recommendedName>
        <fullName evidence="6">Beta-xylanase</fullName>
        <ecNumber evidence="6">3.2.1.8</ecNumber>
    </recommendedName>
</protein>
<dbReference type="PROSITE" id="PS00591">
    <property type="entry name" value="GH10_1"/>
    <property type="match status" value="1"/>
</dbReference>
<keyword evidence="4 6" id="KW-0624">Polysaccharide degradation</keyword>
<feature type="chain" id="PRO_5036880824" description="Beta-xylanase" evidence="7">
    <location>
        <begin position="22"/>
        <end position="379"/>
    </location>
</feature>
<keyword evidence="2 6" id="KW-0119">Carbohydrate metabolism</keyword>
<dbReference type="InterPro" id="IPR017853">
    <property type="entry name" value="GH"/>
</dbReference>
<evidence type="ECO:0000259" key="8">
    <source>
        <dbReference type="PROSITE" id="PS51760"/>
    </source>
</evidence>
<evidence type="ECO:0000256" key="6">
    <source>
        <dbReference type="RuleBase" id="RU361174"/>
    </source>
</evidence>
<feature type="domain" description="GH10" evidence="8">
    <location>
        <begin position="29"/>
        <end position="371"/>
    </location>
</feature>
<name>A0A917MYY8_9BACT</name>
<evidence type="ECO:0000256" key="2">
    <source>
        <dbReference type="ARBA" id="ARBA00023277"/>
    </source>
</evidence>
<evidence type="ECO:0000313" key="9">
    <source>
        <dbReference type="EMBL" id="GGH72827.1"/>
    </source>
</evidence>
<keyword evidence="3 6" id="KW-0326">Glycosidase</keyword>
<keyword evidence="10" id="KW-1185">Reference proteome</keyword>
<dbReference type="PROSITE" id="PS51257">
    <property type="entry name" value="PROKAR_LIPOPROTEIN"/>
    <property type="match status" value="1"/>
</dbReference>
<feature type="active site" description="Nucleophile" evidence="5">
    <location>
        <position position="265"/>
    </location>
</feature>
<keyword evidence="7" id="KW-0732">Signal</keyword>